<proteinExistence type="predicted"/>
<organism evidence="1 2">
    <name type="scientific">Gongylonema pulchrum</name>
    <dbReference type="NCBI Taxonomy" id="637853"/>
    <lineage>
        <taxon>Eukaryota</taxon>
        <taxon>Metazoa</taxon>
        <taxon>Ecdysozoa</taxon>
        <taxon>Nematoda</taxon>
        <taxon>Chromadorea</taxon>
        <taxon>Rhabditida</taxon>
        <taxon>Spirurina</taxon>
        <taxon>Spiruromorpha</taxon>
        <taxon>Spiruroidea</taxon>
        <taxon>Gongylonematidae</taxon>
        <taxon>Gongylonema</taxon>
    </lineage>
</organism>
<sequence>MYYFSCYFSSSKVTGESIVVCTKEQLAPVKRLIQHKAVFARRCAVKRRRIKLIVEAICSALCSAQDELENLLRMLFFGCDTPLEDLLNKLIAAKLISSQKGCSAGELRGTQLGQAVFASSLPADIALQVYADLEKAMHSLALDTELH</sequence>
<name>A0A3P6TDZ8_9BILA</name>
<protein>
    <submittedName>
        <fullName evidence="1">Uncharacterized protein</fullName>
    </submittedName>
</protein>
<gene>
    <name evidence="1" type="ORF">GPUH_LOCUS9787</name>
</gene>
<dbReference type="Proteomes" id="UP000271098">
    <property type="component" value="Unassembled WGS sequence"/>
</dbReference>
<dbReference type="EMBL" id="UYRT01033786">
    <property type="protein sequence ID" value="VDK77460.1"/>
    <property type="molecule type" value="Genomic_DNA"/>
</dbReference>
<evidence type="ECO:0000313" key="2">
    <source>
        <dbReference type="Proteomes" id="UP000271098"/>
    </source>
</evidence>
<keyword evidence="2" id="KW-1185">Reference proteome</keyword>
<reference evidence="1 2" key="1">
    <citation type="submission" date="2018-11" db="EMBL/GenBank/DDBJ databases">
        <authorList>
            <consortium name="Pathogen Informatics"/>
        </authorList>
    </citation>
    <scope>NUCLEOTIDE SEQUENCE [LARGE SCALE GENOMIC DNA]</scope>
</reference>
<dbReference type="OrthoDB" id="2320933at2759"/>
<feature type="non-terminal residue" evidence="1">
    <location>
        <position position="147"/>
    </location>
</feature>
<evidence type="ECO:0000313" key="1">
    <source>
        <dbReference type="EMBL" id="VDK77460.1"/>
    </source>
</evidence>
<dbReference type="AlphaFoldDB" id="A0A3P6TDZ8"/>
<accession>A0A3P6TDZ8</accession>